<evidence type="ECO:0000313" key="8">
    <source>
        <dbReference type="EMBL" id="KAE8156549.1"/>
    </source>
</evidence>
<feature type="transmembrane region" description="Helical" evidence="7">
    <location>
        <begin position="36"/>
        <end position="59"/>
    </location>
</feature>
<dbReference type="GO" id="GO:0006865">
    <property type="term" value="P:amino acid transport"/>
    <property type="evidence" value="ECO:0007669"/>
    <property type="project" value="InterPro"/>
</dbReference>
<feature type="transmembrane region" description="Helical" evidence="7">
    <location>
        <begin position="121"/>
        <end position="149"/>
    </location>
</feature>
<keyword evidence="3 7" id="KW-0812">Transmembrane</keyword>
<feature type="transmembrane region" description="Helical" evidence="7">
    <location>
        <begin position="377"/>
        <end position="396"/>
    </location>
</feature>
<organism evidence="8 9">
    <name type="scientific">Aspergillus tamarii</name>
    <dbReference type="NCBI Taxonomy" id="41984"/>
    <lineage>
        <taxon>Eukaryota</taxon>
        <taxon>Fungi</taxon>
        <taxon>Dikarya</taxon>
        <taxon>Ascomycota</taxon>
        <taxon>Pezizomycotina</taxon>
        <taxon>Eurotiomycetes</taxon>
        <taxon>Eurotiomycetidae</taxon>
        <taxon>Eurotiales</taxon>
        <taxon>Aspergillaceae</taxon>
        <taxon>Aspergillus</taxon>
        <taxon>Aspergillus subgen. Circumdati</taxon>
    </lineage>
</organism>
<feature type="compositionally biased region" description="Polar residues" evidence="6">
    <location>
        <begin position="1"/>
        <end position="10"/>
    </location>
</feature>
<evidence type="ECO:0000256" key="5">
    <source>
        <dbReference type="ARBA" id="ARBA00023136"/>
    </source>
</evidence>
<evidence type="ECO:0000256" key="6">
    <source>
        <dbReference type="SAM" id="MobiDB-lite"/>
    </source>
</evidence>
<evidence type="ECO:0000256" key="7">
    <source>
        <dbReference type="SAM" id="Phobius"/>
    </source>
</evidence>
<dbReference type="Gene3D" id="1.20.1740.10">
    <property type="entry name" value="Amino acid/polyamine transporter I"/>
    <property type="match status" value="1"/>
</dbReference>
<dbReference type="PANTHER" id="PTHR45649">
    <property type="entry name" value="AMINO-ACID PERMEASE BAT1"/>
    <property type="match status" value="1"/>
</dbReference>
<name>A0A5N6UD83_ASPTM</name>
<dbReference type="GO" id="GO:0022857">
    <property type="term" value="F:transmembrane transporter activity"/>
    <property type="evidence" value="ECO:0007669"/>
    <property type="project" value="InterPro"/>
</dbReference>
<dbReference type="PROSITE" id="PS00218">
    <property type="entry name" value="AMINO_ACID_PERMEASE_1"/>
    <property type="match status" value="1"/>
</dbReference>
<proteinExistence type="predicted"/>
<reference evidence="8 9" key="1">
    <citation type="submission" date="2019-04" db="EMBL/GenBank/DDBJ databases">
        <title>Friends and foes A comparative genomics study of 23 Aspergillus species from section Flavi.</title>
        <authorList>
            <consortium name="DOE Joint Genome Institute"/>
            <person name="Kjaerbolling I."/>
            <person name="Vesth T."/>
            <person name="Frisvad J.C."/>
            <person name="Nybo J.L."/>
            <person name="Theobald S."/>
            <person name="Kildgaard S."/>
            <person name="Isbrandt T."/>
            <person name="Kuo A."/>
            <person name="Sato A."/>
            <person name="Lyhne E.K."/>
            <person name="Kogle M.E."/>
            <person name="Wiebenga A."/>
            <person name="Kun R.S."/>
            <person name="Lubbers R.J."/>
            <person name="Makela M.R."/>
            <person name="Barry K."/>
            <person name="Chovatia M."/>
            <person name="Clum A."/>
            <person name="Daum C."/>
            <person name="Haridas S."/>
            <person name="He G."/>
            <person name="LaButti K."/>
            <person name="Lipzen A."/>
            <person name="Mondo S."/>
            <person name="Riley R."/>
            <person name="Salamov A."/>
            <person name="Simmons B.A."/>
            <person name="Magnuson J.K."/>
            <person name="Henrissat B."/>
            <person name="Mortensen U.H."/>
            <person name="Larsen T.O."/>
            <person name="Devries R.P."/>
            <person name="Grigoriev I.V."/>
            <person name="Machida M."/>
            <person name="Baker S.E."/>
            <person name="Andersen M.R."/>
        </authorList>
    </citation>
    <scope>NUCLEOTIDE SEQUENCE [LARGE SCALE GENOMIC DNA]</scope>
    <source>
        <strain evidence="8 9">CBS 117626</strain>
    </source>
</reference>
<keyword evidence="4 7" id="KW-1133">Transmembrane helix</keyword>
<sequence length="503" mass="54959">MASLAQSTEMKITASNTHETTTSETHGDVVNAKPHFNFLGCLGMNFSISMTPLAIGTYLSLSIGTGGPPFFLYEFIFAGLGQILLCVALAEMASGLPHSSGPAYWVVVLGPKALSRPLGYIVGWLTNACWFFISCASFLFLAQLTMALVEAAEPSYNPKVWHTYLIYCAFATNGFLVNLPRVFKVISWSLSASVFIINASALFIFISLLVRAHPKQSARTVFVDVVNKTGWDSDVVVFFLSILPGAASVGGLDSALHLTDEVDRPSKQIPMVMISSALLSFFTGIPSIIIYLFCNTNPEGLLDPVGGQPIIQLFFDAYDSKALSILASTFLIMCFTIAGWAALTSWNRLYWSFSRNRGFPFSRFSAKLSSSDDLPINALYINLFLIIALGAVQLGSTTAMNALLGGASLCGKSSFGIALALLLWRGRDSLPRDRWLNLGKYGVAVDAIAILWIVWMCIWISFPLYIPVTAQSMNYASVIFVGIMVISAIYYFIRFKNFQGEQV</sequence>
<accession>A0A5N6UD83</accession>
<keyword evidence="9" id="KW-1185">Reference proteome</keyword>
<evidence type="ECO:0000256" key="4">
    <source>
        <dbReference type="ARBA" id="ARBA00022989"/>
    </source>
</evidence>
<feature type="transmembrane region" description="Helical" evidence="7">
    <location>
        <begin position="161"/>
        <end position="179"/>
    </location>
</feature>
<evidence type="ECO:0000256" key="3">
    <source>
        <dbReference type="ARBA" id="ARBA00022692"/>
    </source>
</evidence>
<dbReference type="PIRSF" id="PIRSF006060">
    <property type="entry name" value="AA_transporter"/>
    <property type="match status" value="1"/>
</dbReference>
<dbReference type="Pfam" id="PF13520">
    <property type="entry name" value="AA_permease_2"/>
    <property type="match status" value="1"/>
</dbReference>
<feature type="region of interest" description="Disordered" evidence="6">
    <location>
        <begin position="1"/>
        <end position="28"/>
    </location>
</feature>
<dbReference type="PANTHER" id="PTHR45649:SF16">
    <property type="entry name" value="7-KETO 8-AMINOPELARGONIC ACID TRANSPORTER"/>
    <property type="match status" value="1"/>
</dbReference>
<dbReference type="Proteomes" id="UP000326950">
    <property type="component" value="Unassembled WGS sequence"/>
</dbReference>
<feature type="compositionally biased region" description="Low complexity" evidence="6">
    <location>
        <begin position="13"/>
        <end position="24"/>
    </location>
</feature>
<feature type="transmembrane region" description="Helical" evidence="7">
    <location>
        <begin position="185"/>
        <end position="210"/>
    </location>
</feature>
<feature type="transmembrane region" description="Helical" evidence="7">
    <location>
        <begin position="444"/>
        <end position="466"/>
    </location>
</feature>
<dbReference type="AlphaFoldDB" id="A0A5N6UD83"/>
<protein>
    <submittedName>
        <fullName evidence="8">Amino acid/polyamine transporter I</fullName>
    </submittedName>
</protein>
<dbReference type="OrthoDB" id="2417308at2759"/>
<keyword evidence="5 7" id="KW-0472">Membrane</keyword>
<comment type="subcellular location">
    <subcellularLocation>
        <location evidence="1">Membrane</location>
        <topology evidence="1">Multi-pass membrane protein</topology>
    </subcellularLocation>
</comment>
<feature type="transmembrane region" description="Helical" evidence="7">
    <location>
        <begin position="71"/>
        <end position="90"/>
    </location>
</feature>
<dbReference type="GO" id="GO:0016020">
    <property type="term" value="C:membrane"/>
    <property type="evidence" value="ECO:0007669"/>
    <property type="project" value="UniProtKB-SubCell"/>
</dbReference>
<feature type="transmembrane region" description="Helical" evidence="7">
    <location>
        <begin position="402"/>
        <end position="424"/>
    </location>
</feature>
<keyword evidence="2" id="KW-0813">Transport</keyword>
<gene>
    <name evidence="8" type="ORF">BDV40DRAFT_305959</name>
</gene>
<dbReference type="EMBL" id="ML738756">
    <property type="protein sequence ID" value="KAE8156549.1"/>
    <property type="molecule type" value="Genomic_DNA"/>
</dbReference>
<feature type="transmembrane region" description="Helical" evidence="7">
    <location>
        <begin position="322"/>
        <end position="343"/>
    </location>
</feature>
<dbReference type="InterPro" id="IPR004840">
    <property type="entry name" value="Amino_acid_permease_CS"/>
</dbReference>
<feature type="transmembrane region" description="Helical" evidence="7">
    <location>
        <begin position="272"/>
        <end position="293"/>
    </location>
</feature>
<evidence type="ECO:0000256" key="1">
    <source>
        <dbReference type="ARBA" id="ARBA00004141"/>
    </source>
</evidence>
<feature type="transmembrane region" description="Helical" evidence="7">
    <location>
        <begin position="472"/>
        <end position="493"/>
    </location>
</feature>
<evidence type="ECO:0000256" key="2">
    <source>
        <dbReference type="ARBA" id="ARBA00022448"/>
    </source>
</evidence>
<evidence type="ECO:0000313" key="9">
    <source>
        <dbReference type="Proteomes" id="UP000326950"/>
    </source>
</evidence>
<dbReference type="InterPro" id="IPR002293">
    <property type="entry name" value="AA/rel_permease1"/>
</dbReference>